<dbReference type="GO" id="GO:0061710">
    <property type="term" value="F:L-threonylcarbamoyladenylate synthase"/>
    <property type="evidence" value="ECO:0007669"/>
    <property type="project" value="UniProtKB-EC"/>
</dbReference>
<dbReference type="NCBIfam" id="TIGR00057">
    <property type="entry name" value="L-threonylcarbamoyladenylate synthase"/>
    <property type="match status" value="1"/>
</dbReference>
<dbReference type="PANTHER" id="PTHR17490">
    <property type="entry name" value="SUA5"/>
    <property type="match status" value="1"/>
</dbReference>
<comment type="function">
    <text evidence="9">Required for the formation of a threonylcarbamoyl group on adenosine at position 37 (t(6)A37) in tRNAs that read codons beginning with adenine. Catalyzes the conversion of L-threonine, HCO(3)(-)/CO(2) and ATP to give threonylcarbamoyl-AMP (TC-AMP) as the acyladenylate intermediate, with the release of diphosphate.</text>
</comment>
<sequence length="190" mass="21434">MYKKIIFSSIEKCIKELKQNGIIIYPTEAVFGLGCNPESKTAVKKLIILKNRSPNKGFILIAANYDQLKSYVADDKISAFQRNYMFSRWPGHVTFIVPTLPKTPKWIIGNFDSVAIRISKNPYVRKLCTKFGKPIISTSANLSNQNPCRTFEDVVKQFGQSFPILFGSTCGLKHPSEIRNIITGDLIRQG</sequence>
<evidence type="ECO:0000256" key="5">
    <source>
        <dbReference type="ARBA" id="ARBA00022695"/>
    </source>
</evidence>
<dbReference type="GO" id="GO:0005524">
    <property type="term" value="F:ATP binding"/>
    <property type="evidence" value="ECO:0007669"/>
    <property type="project" value="UniProtKB-UniRule"/>
</dbReference>
<organism evidence="11 12">
    <name type="scientific">Candidatus Pantoea edessiphila</name>
    <dbReference type="NCBI Taxonomy" id="2044610"/>
    <lineage>
        <taxon>Bacteria</taxon>
        <taxon>Pseudomonadati</taxon>
        <taxon>Pseudomonadota</taxon>
        <taxon>Gammaproteobacteria</taxon>
        <taxon>Enterobacterales</taxon>
        <taxon>Erwiniaceae</taxon>
        <taxon>Pantoea</taxon>
    </lineage>
</organism>
<evidence type="ECO:0000256" key="4">
    <source>
        <dbReference type="ARBA" id="ARBA00022694"/>
    </source>
</evidence>
<reference evidence="11 12" key="1">
    <citation type="journal article" date="2018" name="Genome Biol. Evol.">
        <title>Cladogenesis and Genomic Streamlining in Extracellular Endosymbionts of Tropical Stink Bugs.</title>
        <authorList>
            <person name="Otero-Bravo A."/>
            <person name="Goffredi S."/>
            <person name="Sabree Z.L."/>
        </authorList>
    </citation>
    <scope>NUCLEOTIDE SEQUENCE [LARGE SCALE GENOMIC DNA]</scope>
    <source>
        <strain evidence="11 12">SoEL</strain>
    </source>
</reference>
<protein>
    <recommendedName>
        <fullName evidence="9">Threonylcarbamoyl-AMP synthase</fullName>
        <shortName evidence="9">TC-AMP synthase</shortName>
        <ecNumber evidence="9">2.7.7.87</ecNumber>
    </recommendedName>
    <alternativeName>
        <fullName evidence="9">L-threonylcarbamoyladenylate synthase</fullName>
    </alternativeName>
    <alternativeName>
        <fullName evidence="9">t(6)A37 threonylcarbamoyladenosine biosynthesis protein TsaC</fullName>
    </alternativeName>
    <alternativeName>
        <fullName evidence="9">tRNA threonylcarbamoyladenosine biosynthesis protein TsaC</fullName>
    </alternativeName>
</protein>
<dbReference type="InterPro" id="IPR017945">
    <property type="entry name" value="DHBP_synth_RibB-like_a/b_dom"/>
</dbReference>
<dbReference type="PROSITE" id="PS51163">
    <property type="entry name" value="YRDC"/>
    <property type="match status" value="1"/>
</dbReference>
<dbReference type="Gene3D" id="3.90.870.10">
    <property type="entry name" value="DHBP synthase"/>
    <property type="match status" value="1"/>
</dbReference>
<keyword evidence="6 9" id="KW-0547">Nucleotide-binding</keyword>
<evidence type="ECO:0000256" key="6">
    <source>
        <dbReference type="ARBA" id="ARBA00022741"/>
    </source>
</evidence>
<keyword evidence="2 9" id="KW-0963">Cytoplasm</keyword>
<dbReference type="AlphaFoldDB" id="A0A2P5SW01"/>
<dbReference type="GO" id="GO:0006450">
    <property type="term" value="P:regulation of translational fidelity"/>
    <property type="evidence" value="ECO:0007669"/>
    <property type="project" value="TreeGrafter"/>
</dbReference>
<name>A0A2P5SW01_9GAMM</name>
<dbReference type="Proteomes" id="UP000296144">
    <property type="component" value="Unassembled WGS sequence"/>
</dbReference>
<dbReference type="OrthoDB" id="9814580at2"/>
<comment type="catalytic activity">
    <reaction evidence="8 9">
        <text>L-threonine + hydrogencarbonate + ATP = L-threonylcarbamoyladenylate + diphosphate + H2O</text>
        <dbReference type="Rhea" id="RHEA:36407"/>
        <dbReference type="ChEBI" id="CHEBI:15377"/>
        <dbReference type="ChEBI" id="CHEBI:17544"/>
        <dbReference type="ChEBI" id="CHEBI:30616"/>
        <dbReference type="ChEBI" id="CHEBI:33019"/>
        <dbReference type="ChEBI" id="CHEBI:57926"/>
        <dbReference type="ChEBI" id="CHEBI:73682"/>
        <dbReference type="EC" id="2.7.7.87"/>
    </reaction>
</comment>
<dbReference type="FunFam" id="3.90.870.10:FF:000004">
    <property type="entry name" value="Threonylcarbamoyl-AMP synthase"/>
    <property type="match status" value="1"/>
</dbReference>
<accession>A0A2P5SW01</accession>
<proteinExistence type="inferred from homology"/>
<dbReference type="SUPFAM" id="SSF55821">
    <property type="entry name" value="YrdC/RibB"/>
    <property type="match status" value="1"/>
</dbReference>
<dbReference type="InterPro" id="IPR006070">
    <property type="entry name" value="Sua5-like_dom"/>
</dbReference>
<dbReference type="PANTHER" id="PTHR17490:SF18">
    <property type="entry name" value="THREONYLCARBAMOYL-AMP SYNTHASE"/>
    <property type="match status" value="1"/>
</dbReference>
<evidence type="ECO:0000256" key="1">
    <source>
        <dbReference type="ARBA" id="ARBA00004496"/>
    </source>
</evidence>
<keyword evidence="7 9" id="KW-0067">ATP-binding</keyword>
<evidence type="ECO:0000256" key="8">
    <source>
        <dbReference type="ARBA" id="ARBA00048366"/>
    </source>
</evidence>
<evidence type="ECO:0000256" key="3">
    <source>
        <dbReference type="ARBA" id="ARBA00022679"/>
    </source>
</evidence>
<dbReference type="Pfam" id="PF01300">
    <property type="entry name" value="Sua5_yciO_yrdC"/>
    <property type="match status" value="1"/>
</dbReference>
<dbReference type="EMBL" id="PDKU01000003">
    <property type="protein sequence ID" value="PPI86517.1"/>
    <property type="molecule type" value="Genomic_DNA"/>
</dbReference>
<dbReference type="HAMAP" id="MF_01852">
    <property type="entry name" value="TsaC"/>
    <property type="match status" value="1"/>
</dbReference>
<evidence type="ECO:0000259" key="10">
    <source>
        <dbReference type="PROSITE" id="PS51163"/>
    </source>
</evidence>
<dbReference type="EC" id="2.7.7.87" evidence="9"/>
<evidence type="ECO:0000313" key="12">
    <source>
        <dbReference type="Proteomes" id="UP000296144"/>
    </source>
</evidence>
<comment type="caution">
    <text evidence="11">The sequence shown here is derived from an EMBL/GenBank/DDBJ whole genome shotgun (WGS) entry which is preliminary data.</text>
</comment>
<comment type="subcellular location">
    <subcellularLocation>
        <location evidence="1 9">Cytoplasm</location>
    </subcellularLocation>
</comment>
<evidence type="ECO:0000256" key="2">
    <source>
        <dbReference type="ARBA" id="ARBA00022490"/>
    </source>
</evidence>
<evidence type="ECO:0000313" key="11">
    <source>
        <dbReference type="EMBL" id="PPI86517.1"/>
    </source>
</evidence>
<keyword evidence="3 9" id="KW-0808">Transferase</keyword>
<dbReference type="GO" id="GO:0000049">
    <property type="term" value="F:tRNA binding"/>
    <property type="evidence" value="ECO:0007669"/>
    <property type="project" value="TreeGrafter"/>
</dbReference>
<keyword evidence="4 9" id="KW-0819">tRNA processing</keyword>
<dbReference type="InterPro" id="IPR023535">
    <property type="entry name" value="TC-AMP_synthase"/>
</dbReference>
<dbReference type="GO" id="GO:0005737">
    <property type="term" value="C:cytoplasm"/>
    <property type="evidence" value="ECO:0007669"/>
    <property type="project" value="UniProtKB-SubCell"/>
</dbReference>
<gene>
    <name evidence="9" type="primary">tsaC</name>
    <name evidence="11" type="ORF">CRV10_02710</name>
</gene>
<evidence type="ECO:0000256" key="9">
    <source>
        <dbReference type="HAMAP-Rule" id="MF_01852"/>
    </source>
</evidence>
<dbReference type="RefSeq" id="WP_136130305.1">
    <property type="nucleotide sequence ID" value="NZ_PDKU01000003.1"/>
</dbReference>
<keyword evidence="5 9" id="KW-0548">Nucleotidyltransferase</keyword>
<dbReference type="GO" id="GO:0002949">
    <property type="term" value="P:tRNA threonylcarbamoyladenosine modification"/>
    <property type="evidence" value="ECO:0007669"/>
    <property type="project" value="UniProtKB-UniRule"/>
</dbReference>
<feature type="domain" description="YrdC-like" evidence="10">
    <location>
        <begin position="7"/>
        <end position="190"/>
    </location>
</feature>
<comment type="similarity">
    <text evidence="9">Belongs to the SUA5 family. TsaC subfamily.</text>
</comment>
<evidence type="ECO:0000256" key="7">
    <source>
        <dbReference type="ARBA" id="ARBA00022840"/>
    </source>
</evidence>
<dbReference type="InterPro" id="IPR050156">
    <property type="entry name" value="TC-AMP_synthase_SUA5"/>
</dbReference>
<keyword evidence="12" id="KW-1185">Reference proteome</keyword>
<dbReference type="GO" id="GO:0003725">
    <property type="term" value="F:double-stranded RNA binding"/>
    <property type="evidence" value="ECO:0007669"/>
    <property type="project" value="InterPro"/>
</dbReference>